<proteinExistence type="predicted"/>
<comment type="caution">
    <text evidence="1">The sequence shown here is derived from an EMBL/GenBank/DDBJ whole genome shotgun (WGS) entry which is preliminary data.</text>
</comment>
<keyword evidence="2" id="KW-1185">Reference proteome</keyword>
<dbReference type="EMBL" id="CAJFCV020000006">
    <property type="protein sequence ID" value="CAG9131553.1"/>
    <property type="molecule type" value="Genomic_DNA"/>
</dbReference>
<protein>
    <submittedName>
        <fullName evidence="1">(pine wood nematode) hypothetical protein</fullName>
    </submittedName>
</protein>
<dbReference type="Proteomes" id="UP000659654">
    <property type="component" value="Unassembled WGS sequence"/>
</dbReference>
<evidence type="ECO:0000313" key="1">
    <source>
        <dbReference type="EMBL" id="CAD5235264.1"/>
    </source>
</evidence>
<dbReference type="Proteomes" id="UP000582659">
    <property type="component" value="Unassembled WGS sequence"/>
</dbReference>
<dbReference type="EMBL" id="CAJFDI010000006">
    <property type="protein sequence ID" value="CAD5235264.1"/>
    <property type="molecule type" value="Genomic_DNA"/>
</dbReference>
<dbReference type="AlphaFoldDB" id="A0A7I8XCC5"/>
<gene>
    <name evidence="1" type="ORF">BXYJ_LOCUS15355</name>
</gene>
<reference evidence="1" key="1">
    <citation type="submission" date="2020-09" db="EMBL/GenBank/DDBJ databases">
        <authorList>
            <person name="Kikuchi T."/>
        </authorList>
    </citation>
    <scope>NUCLEOTIDE SEQUENCE</scope>
    <source>
        <strain evidence="1">Ka4C1</strain>
    </source>
</reference>
<sequence length="69" mass="8011">MWKPDWCQGWKSMFEALEMMEKTYDCKNTIIVCPWGEKESNVDTLLLGIAIIALRRLAAAEELTRDCDE</sequence>
<organism evidence="1 2">
    <name type="scientific">Bursaphelenchus xylophilus</name>
    <name type="common">Pinewood nematode worm</name>
    <name type="synonym">Aphelenchoides xylophilus</name>
    <dbReference type="NCBI Taxonomy" id="6326"/>
    <lineage>
        <taxon>Eukaryota</taxon>
        <taxon>Metazoa</taxon>
        <taxon>Ecdysozoa</taxon>
        <taxon>Nematoda</taxon>
        <taxon>Chromadorea</taxon>
        <taxon>Rhabditida</taxon>
        <taxon>Tylenchina</taxon>
        <taxon>Tylenchomorpha</taxon>
        <taxon>Aphelenchoidea</taxon>
        <taxon>Aphelenchoididae</taxon>
        <taxon>Bursaphelenchus</taxon>
    </lineage>
</organism>
<name>A0A7I8XCC5_BURXY</name>
<accession>A0A7I8XCC5</accession>
<evidence type="ECO:0000313" key="2">
    <source>
        <dbReference type="Proteomes" id="UP000659654"/>
    </source>
</evidence>